<dbReference type="EMBL" id="CAWUFR010000496">
    <property type="protein sequence ID" value="CAK6978558.1"/>
    <property type="molecule type" value="Genomic_DNA"/>
</dbReference>
<protein>
    <submittedName>
        <fullName evidence="1">Uncharacterized protein</fullName>
    </submittedName>
</protein>
<gene>
    <name evidence="1" type="ORF">FSCOSCO3_A001037</name>
</gene>
<dbReference type="AlphaFoldDB" id="A0AAV1Q510"/>
<evidence type="ECO:0000313" key="2">
    <source>
        <dbReference type="Proteomes" id="UP001314229"/>
    </source>
</evidence>
<proteinExistence type="predicted"/>
<sequence length="60" mass="6780">MLQIGDVGIDLDISRIPMGKKEHTAVNVQNREEEERGENKKHVDVVGIYSAVNWDCCIII</sequence>
<comment type="caution">
    <text evidence="1">The sequence shown here is derived from an EMBL/GenBank/DDBJ whole genome shotgun (WGS) entry which is preliminary data.</text>
</comment>
<reference evidence="1 2" key="1">
    <citation type="submission" date="2024-01" db="EMBL/GenBank/DDBJ databases">
        <authorList>
            <person name="Alioto T."/>
            <person name="Alioto T."/>
            <person name="Gomez Garrido J."/>
        </authorList>
    </citation>
    <scope>NUCLEOTIDE SEQUENCE [LARGE SCALE GENOMIC DNA]</scope>
</reference>
<accession>A0AAV1Q510</accession>
<name>A0AAV1Q510_SCOSC</name>
<organism evidence="1 2">
    <name type="scientific">Scomber scombrus</name>
    <name type="common">Atlantic mackerel</name>
    <name type="synonym">Scomber vernalis</name>
    <dbReference type="NCBI Taxonomy" id="13677"/>
    <lineage>
        <taxon>Eukaryota</taxon>
        <taxon>Metazoa</taxon>
        <taxon>Chordata</taxon>
        <taxon>Craniata</taxon>
        <taxon>Vertebrata</taxon>
        <taxon>Euteleostomi</taxon>
        <taxon>Actinopterygii</taxon>
        <taxon>Neopterygii</taxon>
        <taxon>Teleostei</taxon>
        <taxon>Neoteleostei</taxon>
        <taxon>Acanthomorphata</taxon>
        <taxon>Pelagiaria</taxon>
        <taxon>Scombriformes</taxon>
        <taxon>Scombridae</taxon>
        <taxon>Scomber</taxon>
    </lineage>
</organism>
<keyword evidence="2" id="KW-1185">Reference proteome</keyword>
<evidence type="ECO:0000313" key="1">
    <source>
        <dbReference type="EMBL" id="CAK6978558.1"/>
    </source>
</evidence>
<dbReference type="Proteomes" id="UP001314229">
    <property type="component" value="Unassembled WGS sequence"/>
</dbReference>